<evidence type="ECO:0000256" key="3">
    <source>
        <dbReference type="ARBA" id="ARBA00012560"/>
    </source>
</evidence>
<comment type="similarity">
    <text evidence="2">Belongs to the disproportionating enzyme family.</text>
</comment>
<dbReference type="GO" id="GO:0005975">
    <property type="term" value="P:carbohydrate metabolic process"/>
    <property type="evidence" value="ECO:0007669"/>
    <property type="project" value="InterPro"/>
</dbReference>
<organism evidence="10 11">
    <name type="scientific">Kluyvera cryocrescens</name>
    <name type="common">Kluyvera citrophila</name>
    <dbReference type="NCBI Taxonomy" id="580"/>
    <lineage>
        <taxon>Bacteria</taxon>
        <taxon>Pseudomonadati</taxon>
        <taxon>Pseudomonadota</taxon>
        <taxon>Gammaproteobacteria</taxon>
        <taxon>Enterobacterales</taxon>
        <taxon>Enterobacteriaceae</taxon>
        <taxon>Kluyvera</taxon>
    </lineage>
</organism>
<evidence type="ECO:0000256" key="1">
    <source>
        <dbReference type="ARBA" id="ARBA00000439"/>
    </source>
</evidence>
<keyword evidence="11" id="KW-1185">Reference proteome</keyword>
<gene>
    <name evidence="10" type="ORF">NCTC12993_01107</name>
</gene>
<evidence type="ECO:0000256" key="4">
    <source>
        <dbReference type="ARBA" id="ARBA00020295"/>
    </source>
</evidence>
<keyword evidence="7" id="KW-0119">Carbohydrate metabolism</keyword>
<evidence type="ECO:0000256" key="5">
    <source>
        <dbReference type="ARBA" id="ARBA00022676"/>
    </source>
</evidence>
<dbReference type="InterPro" id="IPR003385">
    <property type="entry name" value="Glyco_hydro_77"/>
</dbReference>
<dbReference type="Proteomes" id="UP000401081">
    <property type="component" value="Unassembled WGS sequence"/>
</dbReference>
<sequence length="120" mass="13689">MTALRMAWKSFAKRNDEQIAAFRYFVDKEGESLYWQAAFDALHAYQVKEDPMRWGWPVWPEAYRTTDSPEVHAFCKKHGGRGGFLPVAAMAGIHPICRLLAGPASAMRCRLASTAIWRWA</sequence>
<accession>A0A485AGC2</accession>
<evidence type="ECO:0000256" key="7">
    <source>
        <dbReference type="ARBA" id="ARBA00023277"/>
    </source>
</evidence>
<comment type="catalytic activity">
    <reaction evidence="1">
        <text>Transfers a segment of a (1-&gt;4)-alpha-D-glucan to a new position in an acceptor, which may be glucose or a (1-&gt;4)-alpha-D-glucan.</text>
        <dbReference type="EC" id="2.4.1.25"/>
    </reaction>
</comment>
<keyword evidence="6 10" id="KW-0808">Transferase</keyword>
<evidence type="ECO:0000256" key="8">
    <source>
        <dbReference type="ARBA" id="ARBA00031423"/>
    </source>
</evidence>
<name>A0A485AGC2_KLUCR</name>
<reference evidence="10 11" key="1">
    <citation type="submission" date="2019-03" db="EMBL/GenBank/DDBJ databases">
        <authorList>
            <consortium name="Pathogen Informatics"/>
        </authorList>
    </citation>
    <scope>NUCLEOTIDE SEQUENCE [LARGE SCALE GENOMIC DNA]</scope>
    <source>
        <strain evidence="10 11">NCTC12993</strain>
    </source>
</reference>
<keyword evidence="5" id="KW-0328">Glycosyltransferase</keyword>
<dbReference type="EC" id="2.4.1.25" evidence="3"/>
<dbReference type="GO" id="GO:0004134">
    <property type="term" value="F:4-alpha-glucanotransferase activity"/>
    <property type="evidence" value="ECO:0007669"/>
    <property type="project" value="UniProtKB-EC"/>
</dbReference>
<evidence type="ECO:0000256" key="9">
    <source>
        <dbReference type="ARBA" id="ARBA00031501"/>
    </source>
</evidence>
<dbReference type="Gene3D" id="3.20.20.80">
    <property type="entry name" value="Glycosidases"/>
    <property type="match status" value="1"/>
</dbReference>
<proteinExistence type="inferred from homology"/>
<evidence type="ECO:0000256" key="6">
    <source>
        <dbReference type="ARBA" id="ARBA00022679"/>
    </source>
</evidence>
<dbReference type="InterPro" id="IPR017853">
    <property type="entry name" value="GH"/>
</dbReference>
<dbReference type="Pfam" id="PF02446">
    <property type="entry name" value="Glyco_hydro_77"/>
    <property type="match status" value="1"/>
</dbReference>
<dbReference type="EMBL" id="CAADJD010000013">
    <property type="protein sequence ID" value="VFS58843.1"/>
    <property type="molecule type" value="Genomic_DNA"/>
</dbReference>
<evidence type="ECO:0000313" key="10">
    <source>
        <dbReference type="EMBL" id="VFS58843.1"/>
    </source>
</evidence>
<protein>
    <recommendedName>
        <fullName evidence="4">4-alpha-glucanotransferase</fullName>
        <ecNumber evidence="3">2.4.1.25</ecNumber>
    </recommendedName>
    <alternativeName>
        <fullName evidence="8">Amylomaltase</fullName>
    </alternativeName>
    <alternativeName>
        <fullName evidence="9">Disproportionating enzyme</fullName>
    </alternativeName>
</protein>
<evidence type="ECO:0000256" key="2">
    <source>
        <dbReference type="ARBA" id="ARBA00005684"/>
    </source>
</evidence>
<evidence type="ECO:0000313" key="11">
    <source>
        <dbReference type="Proteomes" id="UP000401081"/>
    </source>
</evidence>
<dbReference type="AlphaFoldDB" id="A0A485AGC2"/>
<dbReference type="SUPFAM" id="SSF51445">
    <property type="entry name" value="(Trans)glycosidases"/>
    <property type="match status" value="1"/>
</dbReference>